<organism evidence="2 3">
    <name type="scientific">Pleurodeles waltl</name>
    <name type="common">Iberian ribbed newt</name>
    <dbReference type="NCBI Taxonomy" id="8319"/>
    <lineage>
        <taxon>Eukaryota</taxon>
        <taxon>Metazoa</taxon>
        <taxon>Chordata</taxon>
        <taxon>Craniata</taxon>
        <taxon>Vertebrata</taxon>
        <taxon>Euteleostomi</taxon>
        <taxon>Amphibia</taxon>
        <taxon>Batrachia</taxon>
        <taxon>Caudata</taxon>
        <taxon>Salamandroidea</taxon>
        <taxon>Salamandridae</taxon>
        <taxon>Pleurodelinae</taxon>
        <taxon>Pleurodeles</taxon>
    </lineage>
</organism>
<feature type="compositionally biased region" description="Basic and acidic residues" evidence="1">
    <location>
        <begin position="65"/>
        <end position="74"/>
    </location>
</feature>
<keyword evidence="3" id="KW-1185">Reference proteome</keyword>
<name>A0AAV7SDS9_PLEWA</name>
<comment type="caution">
    <text evidence="2">The sequence shown here is derived from an EMBL/GenBank/DDBJ whole genome shotgun (WGS) entry which is preliminary data.</text>
</comment>
<dbReference type="EMBL" id="JANPWB010000008">
    <property type="protein sequence ID" value="KAJ1162717.1"/>
    <property type="molecule type" value="Genomic_DNA"/>
</dbReference>
<feature type="non-terminal residue" evidence="2">
    <location>
        <position position="1"/>
    </location>
</feature>
<protein>
    <submittedName>
        <fullName evidence="2">Uncharacterized protein</fullName>
    </submittedName>
</protein>
<reference evidence="2" key="1">
    <citation type="journal article" date="2022" name="bioRxiv">
        <title>Sequencing and chromosome-scale assembly of the giantPleurodeles waltlgenome.</title>
        <authorList>
            <person name="Brown T."/>
            <person name="Elewa A."/>
            <person name="Iarovenko S."/>
            <person name="Subramanian E."/>
            <person name="Araus A.J."/>
            <person name="Petzold A."/>
            <person name="Susuki M."/>
            <person name="Suzuki K.-i.T."/>
            <person name="Hayashi T."/>
            <person name="Toyoda A."/>
            <person name="Oliveira C."/>
            <person name="Osipova E."/>
            <person name="Leigh N.D."/>
            <person name="Simon A."/>
            <person name="Yun M.H."/>
        </authorList>
    </citation>
    <scope>NUCLEOTIDE SEQUENCE</scope>
    <source>
        <strain evidence="2">20211129_DDA</strain>
        <tissue evidence="2">Liver</tissue>
    </source>
</reference>
<proteinExistence type="predicted"/>
<feature type="non-terminal residue" evidence="2">
    <location>
        <position position="86"/>
    </location>
</feature>
<evidence type="ECO:0000256" key="1">
    <source>
        <dbReference type="SAM" id="MobiDB-lite"/>
    </source>
</evidence>
<gene>
    <name evidence="2" type="ORF">NDU88_003184</name>
</gene>
<accession>A0AAV7SDS9</accession>
<evidence type="ECO:0000313" key="2">
    <source>
        <dbReference type="EMBL" id="KAJ1162717.1"/>
    </source>
</evidence>
<evidence type="ECO:0000313" key="3">
    <source>
        <dbReference type="Proteomes" id="UP001066276"/>
    </source>
</evidence>
<dbReference type="Proteomes" id="UP001066276">
    <property type="component" value="Chromosome 4_2"/>
</dbReference>
<dbReference type="AlphaFoldDB" id="A0AAV7SDS9"/>
<sequence length="86" mass="9874">LGEDIILGTDYGDFPALLEAAGREHALRSWWEKVPIGSDTDDPRTPRAILSRKQKREQRQWYAQRTDKGNRPGEDNSIYTVAGEFR</sequence>
<feature type="region of interest" description="Disordered" evidence="1">
    <location>
        <begin position="52"/>
        <end position="86"/>
    </location>
</feature>